<gene>
    <name evidence="1" type="ORF">DSO57_1008103</name>
</gene>
<evidence type="ECO:0000313" key="1">
    <source>
        <dbReference type="EMBL" id="KAJ9055066.1"/>
    </source>
</evidence>
<reference evidence="1" key="1">
    <citation type="submission" date="2022-04" db="EMBL/GenBank/DDBJ databases">
        <title>Genome of the entomopathogenic fungus Entomophthora muscae.</title>
        <authorList>
            <person name="Elya C."/>
            <person name="Lovett B.R."/>
            <person name="Lee E."/>
            <person name="Macias A.M."/>
            <person name="Hajek A.E."/>
            <person name="De Bivort B.L."/>
            <person name="Kasson M.T."/>
            <person name="De Fine Licht H.H."/>
            <person name="Stajich J.E."/>
        </authorList>
    </citation>
    <scope>NUCLEOTIDE SEQUENCE</scope>
    <source>
        <strain evidence="1">Berkeley</strain>
    </source>
</reference>
<proteinExistence type="predicted"/>
<dbReference type="Proteomes" id="UP001165960">
    <property type="component" value="Unassembled WGS sequence"/>
</dbReference>
<sequence length="88" mass="9689">MGASSYYIYQPECEAHIKPELEPSSVLTPKTMPAACYPGTLSKKLTSCSLEVTTRSSFEPFLLSELQASSQVPHSKTEKQDVSCIFVK</sequence>
<comment type="caution">
    <text evidence="1">The sequence shown here is derived from an EMBL/GenBank/DDBJ whole genome shotgun (WGS) entry which is preliminary data.</text>
</comment>
<name>A0ACC2RYB0_9FUNG</name>
<protein>
    <submittedName>
        <fullName evidence="1">Uncharacterized protein</fullName>
    </submittedName>
</protein>
<organism evidence="1 2">
    <name type="scientific">Entomophthora muscae</name>
    <dbReference type="NCBI Taxonomy" id="34485"/>
    <lineage>
        <taxon>Eukaryota</taxon>
        <taxon>Fungi</taxon>
        <taxon>Fungi incertae sedis</taxon>
        <taxon>Zoopagomycota</taxon>
        <taxon>Entomophthoromycotina</taxon>
        <taxon>Entomophthoromycetes</taxon>
        <taxon>Entomophthorales</taxon>
        <taxon>Entomophthoraceae</taxon>
        <taxon>Entomophthora</taxon>
    </lineage>
</organism>
<accession>A0ACC2RYB0</accession>
<dbReference type="EMBL" id="QTSX02006414">
    <property type="protein sequence ID" value="KAJ9055066.1"/>
    <property type="molecule type" value="Genomic_DNA"/>
</dbReference>
<evidence type="ECO:0000313" key="2">
    <source>
        <dbReference type="Proteomes" id="UP001165960"/>
    </source>
</evidence>
<keyword evidence="2" id="KW-1185">Reference proteome</keyword>